<dbReference type="Pfam" id="PF03732">
    <property type="entry name" value="Retrotrans_gag"/>
    <property type="match status" value="1"/>
</dbReference>
<evidence type="ECO:0000256" key="1">
    <source>
        <dbReference type="SAM" id="MobiDB-lite"/>
    </source>
</evidence>
<dbReference type="Pfam" id="PF00665">
    <property type="entry name" value="rve"/>
    <property type="match status" value="1"/>
</dbReference>
<feature type="compositionally biased region" description="Basic residues" evidence="1">
    <location>
        <begin position="701"/>
        <end position="710"/>
    </location>
</feature>
<feature type="region of interest" description="Disordered" evidence="1">
    <location>
        <begin position="1052"/>
        <end position="1115"/>
    </location>
</feature>
<gene>
    <name evidence="3" type="ORF">Tci_026155</name>
</gene>
<comment type="caution">
    <text evidence="3">The sequence shown here is derived from an EMBL/GenBank/DDBJ whole genome shotgun (WGS) entry which is preliminary data.</text>
</comment>
<dbReference type="GO" id="GO:0015074">
    <property type="term" value="P:DNA integration"/>
    <property type="evidence" value="ECO:0007669"/>
    <property type="project" value="InterPro"/>
</dbReference>
<dbReference type="PANTHER" id="PTHR33223">
    <property type="entry name" value="CCHC-TYPE DOMAIN-CONTAINING PROTEIN"/>
    <property type="match status" value="1"/>
</dbReference>
<keyword evidence="3" id="KW-0695">RNA-directed DNA polymerase</keyword>
<feature type="compositionally biased region" description="Polar residues" evidence="1">
    <location>
        <begin position="389"/>
        <end position="403"/>
    </location>
</feature>
<evidence type="ECO:0000313" key="3">
    <source>
        <dbReference type="EMBL" id="GEU54177.1"/>
    </source>
</evidence>
<feature type="compositionally biased region" description="Basic and acidic residues" evidence="1">
    <location>
        <begin position="1064"/>
        <end position="1081"/>
    </location>
</feature>
<evidence type="ECO:0000259" key="2">
    <source>
        <dbReference type="PROSITE" id="PS50994"/>
    </source>
</evidence>
<dbReference type="PANTHER" id="PTHR33223:SF11">
    <property type="entry name" value="ELEMENT PROTEIN, PUTATIVE-RELATED"/>
    <property type="match status" value="1"/>
</dbReference>
<dbReference type="Pfam" id="PF13976">
    <property type="entry name" value="gag_pre-integrs"/>
    <property type="match status" value="1"/>
</dbReference>
<dbReference type="InterPro" id="IPR025724">
    <property type="entry name" value="GAG-pre-integrase_dom"/>
</dbReference>
<dbReference type="PROSITE" id="PS50994">
    <property type="entry name" value="INTEGRASE"/>
    <property type="match status" value="1"/>
</dbReference>
<dbReference type="SUPFAM" id="SSF53098">
    <property type="entry name" value="Ribonuclease H-like"/>
    <property type="match status" value="1"/>
</dbReference>
<dbReference type="EMBL" id="BKCJ010003291">
    <property type="protein sequence ID" value="GEU54177.1"/>
    <property type="molecule type" value="Genomic_DNA"/>
</dbReference>
<name>A0A6L2L048_TANCI</name>
<keyword evidence="3" id="KW-0808">Transferase</keyword>
<dbReference type="InterPro" id="IPR005162">
    <property type="entry name" value="Retrotrans_gag_dom"/>
</dbReference>
<feature type="domain" description="Integrase catalytic" evidence="2">
    <location>
        <begin position="541"/>
        <end position="671"/>
    </location>
</feature>
<dbReference type="GO" id="GO:0003676">
    <property type="term" value="F:nucleic acid binding"/>
    <property type="evidence" value="ECO:0007669"/>
    <property type="project" value="InterPro"/>
</dbReference>
<keyword evidence="3" id="KW-0548">Nucleotidyltransferase</keyword>
<dbReference type="GO" id="GO:0003964">
    <property type="term" value="F:RNA-directed DNA polymerase activity"/>
    <property type="evidence" value="ECO:0007669"/>
    <property type="project" value="UniProtKB-KW"/>
</dbReference>
<feature type="region of interest" description="Disordered" evidence="1">
    <location>
        <begin position="389"/>
        <end position="427"/>
    </location>
</feature>
<sequence length="1382" mass="156506">ADCSTRHEYGSRQTDTDGCRIANQNPNGNGNVVAPWAEGNAIKTNGNQISYYNCRGFGHLVRNCTIRPRRRDVAYLQTQLLIAQKEEAGIQIQAEEFDLMAAVADLDKIEEVNANYILTANLQQASTSGTQTNKAPVYDSNGSTEIHNYNNCYDNEIFNMFTQEEQYTKLLEPIPEPHQVQQNDSNVISDVSSVQLERGTLDQHPATVEETRAYFESLYNNLAIEVEKVNSLSKEKSTVSSLLEEKIRLKSDFKLRENELLDKQIQLENKIKELDNILVKTGQSIQTMHMLSPKPDSFYQIEHKMALGYQNLFYLKQAQQKQQSLYNGKVLLEKHDPPVVYDSEETLQLAQERFILFSLLGKKSVSKQVKANVRTNPITISQPHVITKKGGNSNFNGLSSIGVDNTVKTRRPHPKSNTKNDRVPSASKSSCFLGTVRFGNDHVAVILAFSDLQWGNILITMVYFIEGLGHNLFSVWQFCDSNLEVAFRRNTCFVKNLEEVDLLKGNRTTNLYTVNLHEMASASPIYLMAHATSTKSWLCHQRLSHLNFDTINDLAKNDLVTGLLKFKYHKEHICPSLRIASINGKRYVLVIVDGYSRYTWVHFLRSKDEAPKVIKTFLKRITILLQSPVIIIRIDNGTEFKNQILKEYFDSVGISHQASSVRTPQQNRAVEEKIERNGYQQRDIKQAKLDKTEHGMEKSKSKSTKKSTKSKVKDETETKEILNGPTHTHLMCMSTRSSTRNLFLPLDNTKLTIQRRTHVDPNLLNDFNMSTNRNVDDIPPAGGGDLPVPDLQTREELCQPTLNGRGGLIALIAIQATNFGLKNDMIQQVQNSCQFHGLSGDDANKHLDKFLHVTQSIKVNGVTDDALRLYLFPHSLTHHATTWFDHFPRNSITTFKKMAKMFLKKYFPPSMMTKLRNEITNFRQLPNESLFEAWEHYNLLIDCCPNHNMLPVTKIDTFYNGLTLRHRDTINAAASETFMKRRPKECYDRIENMTAYHNDWDTFVQRSESSSSITSSFDLKIVALKAEMAKISKNLMKVLQINQQNVYAAGAYNQGESKPKQSKSKWDSRKQSWKSSEEQPRKKPILPRSQSWLKPASSLSSTDLSSPGLPSSGSSSLDSLTLKLKYQIRSPLLLPLLSQLKLPSFMDALILMPKFGPTIKSLLTNKDKLFELARTPLNEHCSAVLLKKSPEKLGEPGKFLISCDFSGMDECLALSDLGASINLMPLSVWKKISHLNYLLRTCMEKDFSPELSPTCMTLEHADRSISCLVGVIDDVFVKTGHALIDVYKGELTLRVGNKAVTFNLDQNSRYSSNYDDMSVNQIDIIDVACEGDFLLEETDAFLAIEDEPISPKIDDSYYDSDGDILLLEEYLNDDPSSPPLPL</sequence>
<reference evidence="3" key="1">
    <citation type="journal article" date="2019" name="Sci. Rep.">
        <title>Draft genome of Tanacetum cinerariifolium, the natural source of mosquito coil.</title>
        <authorList>
            <person name="Yamashiro T."/>
            <person name="Shiraishi A."/>
            <person name="Satake H."/>
            <person name="Nakayama K."/>
        </authorList>
    </citation>
    <scope>NUCLEOTIDE SEQUENCE</scope>
</reference>
<dbReference type="InterPro" id="IPR036397">
    <property type="entry name" value="RNaseH_sf"/>
</dbReference>
<feature type="compositionally biased region" description="Basic and acidic residues" evidence="1">
    <location>
        <begin position="675"/>
        <end position="700"/>
    </location>
</feature>
<protein>
    <submittedName>
        <fullName evidence="3">Reverse transcriptase domain-containing protein</fullName>
    </submittedName>
</protein>
<feature type="compositionally biased region" description="Low complexity" evidence="1">
    <location>
        <begin position="1097"/>
        <end position="1115"/>
    </location>
</feature>
<organism evidence="3">
    <name type="scientific">Tanacetum cinerariifolium</name>
    <name type="common">Dalmatian daisy</name>
    <name type="synonym">Chrysanthemum cinerariifolium</name>
    <dbReference type="NCBI Taxonomy" id="118510"/>
    <lineage>
        <taxon>Eukaryota</taxon>
        <taxon>Viridiplantae</taxon>
        <taxon>Streptophyta</taxon>
        <taxon>Embryophyta</taxon>
        <taxon>Tracheophyta</taxon>
        <taxon>Spermatophyta</taxon>
        <taxon>Magnoliopsida</taxon>
        <taxon>eudicotyledons</taxon>
        <taxon>Gunneridae</taxon>
        <taxon>Pentapetalae</taxon>
        <taxon>asterids</taxon>
        <taxon>campanulids</taxon>
        <taxon>Asterales</taxon>
        <taxon>Asteraceae</taxon>
        <taxon>Asteroideae</taxon>
        <taxon>Anthemideae</taxon>
        <taxon>Anthemidinae</taxon>
        <taxon>Tanacetum</taxon>
    </lineage>
</organism>
<dbReference type="InterPro" id="IPR001584">
    <property type="entry name" value="Integrase_cat-core"/>
</dbReference>
<dbReference type="Gene3D" id="3.30.420.10">
    <property type="entry name" value="Ribonuclease H-like superfamily/Ribonuclease H"/>
    <property type="match status" value="1"/>
</dbReference>
<dbReference type="InterPro" id="IPR012337">
    <property type="entry name" value="RNaseH-like_sf"/>
</dbReference>
<accession>A0A6L2L048</accession>
<feature type="region of interest" description="Disordered" evidence="1">
    <location>
        <begin position="675"/>
        <end position="718"/>
    </location>
</feature>
<proteinExistence type="predicted"/>
<feature type="non-terminal residue" evidence="3">
    <location>
        <position position="1"/>
    </location>
</feature>